<comment type="caution">
    <text evidence="2">The sequence shown here is derived from an EMBL/GenBank/DDBJ whole genome shotgun (WGS) entry which is preliminary data.</text>
</comment>
<organism evidence="2 3">
    <name type="scientific">Pelagicoccus mobilis</name>
    <dbReference type="NCBI Taxonomy" id="415221"/>
    <lineage>
        <taxon>Bacteria</taxon>
        <taxon>Pseudomonadati</taxon>
        <taxon>Verrucomicrobiota</taxon>
        <taxon>Opitutia</taxon>
        <taxon>Puniceicoccales</taxon>
        <taxon>Pelagicoccaceae</taxon>
        <taxon>Pelagicoccus</taxon>
    </lineage>
</organism>
<dbReference type="Proteomes" id="UP000617628">
    <property type="component" value="Unassembled WGS sequence"/>
</dbReference>
<proteinExistence type="predicted"/>
<dbReference type="EMBL" id="JAENIL010000001">
    <property type="protein sequence ID" value="MBK1875252.1"/>
    <property type="molecule type" value="Genomic_DNA"/>
</dbReference>
<gene>
    <name evidence="2" type="ORF">JIN87_00160</name>
</gene>
<keyword evidence="1" id="KW-0472">Membrane</keyword>
<keyword evidence="3" id="KW-1185">Reference proteome</keyword>
<evidence type="ECO:0000313" key="3">
    <source>
        <dbReference type="Proteomes" id="UP000617628"/>
    </source>
</evidence>
<dbReference type="AlphaFoldDB" id="A0A934RQW2"/>
<keyword evidence="1" id="KW-0812">Transmembrane</keyword>
<dbReference type="RefSeq" id="WP_200353469.1">
    <property type="nucleotide sequence ID" value="NZ_JAENIL010000001.1"/>
</dbReference>
<evidence type="ECO:0000313" key="2">
    <source>
        <dbReference type="EMBL" id="MBK1875252.1"/>
    </source>
</evidence>
<feature type="transmembrane region" description="Helical" evidence="1">
    <location>
        <begin position="37"/>
        <end position="58"/>
    </location>
</feature>
<evidence type="ECO:0000256" key="1">
    <source>
        <dbReference type="SAM" id="Phobius"/>
    </source>
</evidence>
<name>A0A934RQW2_9BACT</name>
<keyword evidence="1" id="KW-1133">Transmembrane helix</keyword>
<protein>
    <submittedName>
        <fullName evidence="2">Uncharacterized protein</fullName>
    </submittedName>
</protein>
<sequence length="87" mass="9756">MPSKHDSDWELVEEIPGEKKPNAKKGGFMSLLKNKTLWIGLIAGAALVIAVPVLRVMLQNALRAWWIWVGLALYFIWARLKKAGATK</sequence>
<feature type="transmembrane region" description="Helical" evidence="1">
    <location>
        <begin position="64"/>
        <end position="80"/>
    </location>
</feature>
<reference evidence="2" key="1">
    <citation type="submission" date="2021-01" db="EMBL/GenBank/DDBJ databases">
        <title>Modified the classification status of verrucomicrobia.</title>
        <authorList>
            <person name="Feng X."/>
        </authorList>
    </citation>
    <scope>NUCLEOTIDE SEQUENCE</scope>
    <source>
        <strain evidence="2">KCTC 13126</strain>
    </source>
</reference>
<accession>A0A934RQW2</accession>